<dbReference type="EMBL" id="JAUSVB010000002">
    <property type="protein sequence ID" value="MDQ0373825.1"/>
    <property type="molecule type" value="Genomic_DNA"/>
</dbReference>
<gene>
    <name evidence="1" type="ORF">J2X26_002136</name>
</gene>
<dbReference type="Proteomes" id="UP001239626">
    <property type="component" value="Unassembled WGS sequence"/>
</dbReference>
<evidence type="ECO:0000313" key="1">
    <source>
        <dbReference type="EMBL" id="MDQ0373825.1"/>
    </source>
</evidence>
<proteinExistence type="predicted"/>
<evidence type="ECO:0008006" key="3">
    <source>
        <dbReference type="Google" id="ProtNLM"/>
    </source>
</evidence>
<evidence type="ECO:0000313" key="2">
    <source>
        <dbReference type="Proteomes" id="UP001239626"/>
    </source>
</evidence>
<keyword evidence="2" id="KW-1185">Reference proteome</keyword>
<organism evidence="1 2">
    <name type="scientific">Cellulomonas humilata</name>
    <dbReference type="NCBI Taxonomy" id="144055"/>
    <lineage>
        <taxon>Bacteria</taxon>
        <taxon>Bacillati</taxon>
        <taxon>Actinomycetota</taxon>
        <taxon>Actinomycetes</taxon>
        <taxon>Micrococcales</taxon>
        <taxon>Cellulomonadaceae</taxon>
        <taxon>Cellulomonas</taxon>
    </lineage>
</organism>
<protein>
    <recommendedName>
        <fullName evidence="3">CHAT domain-containing protein</fullName>
    </recommendedName>
</protein>
<sequence>MTDHFRGRPTAVLAAQKLADLGRHKDPRVGWALVLPDSPDVPPTERHRADDAPVAAQRLAGARTQSGEPLVVRYAAGNVDELYRYLPDGTRTPLPTTGDGPRGVGAGALPYYLLLLGGPEVIPWELQFRLNHVAFTGRLDLDEEGLGHYVDAALTEWADSETDATSPLLWTAELGRGDITALMRTEVGERTLARWRDDTQIGDRAVDLRGAQATRALLAQTLADRHPGVVVTTSHGATGPLEDAATMRATLGWLVDSEGSLLDPHSLVQLWEPDGVVWYGLACCSAGGSGTNQFTDVLDPASDAGKVFDAVAALGAVTADLPRALLGAPKPARAFIGHVEPTFDWTLRRPVTGISTTDSLVEALYDGLFQASPLPVGLAFRRYFLGAASLRSRWASERGQVEESPAARTAAFLAALTGMDRQCTVILGDPAVVPAALPAE</sequence>
<reference evidence="1 2" key="1">
    <citation type="submission" date="2023-07" db="EMBL/GenBank/DDBJ databases">
        <title>Sorghum-associated microbial communities from plants grown in Nebraska, USA.</title>
        <authorList>
            <person name="Schachtman D."/>
        </authorList>
    </citation>
    <scope>NUCLEOTIDE SEQUENCE [LARGE SCALE GENOMIC DNA]</scope>
    <source>
        <strain evidence="1 2">BE332</strain>
    </source>
</reference>
<comment type="caution">
    <text evidence="1">The sequence shown here is derived from an EMBL/GenBank/DDBJ whole genome shotgun (WGS) entry which is preliminary data.</text>
</comment>
<name>A0ABU0EFK7_9CELL</name>
<accession>A0ABU0EFK7</accession>